<name>A0ACC0UIE8_9AGAM</name>
<comment type="caution">
    <text evidence="1">The sequence shown here is derived from an EMBL/GenBank/DDBJ whole genome shotgun (WGS) entry which is preliminary data.</text>
</comment>
<protein>
    <submittedName>
        <fullName evidence="1">Uncharacterized protein</fullName>
    </submittedName>
</protein>
<keyword evidence="2" id="KW-1185">Reference proteome</keyword>
<dbReference type="Proteomes" id="UP001207468">
    <property type="component" value="Unassembled WGS sequence"/>
</dbReference>
<reference evidence="1" key="1">
    <citation type="submission" date="2021-03" db="EMBL/GenBank/DDBJ databases">
        <title>Evolutionary priming and transition to the ectomycorrhizal habit in an iconic lineage of mushroom-forming fungi: is preadaptation a requirement?</title>
        <authorList>
            <consortium name="DOE Joint Genome Institute"/>
            <person name="Looney B.P."/>
            <person name="Miyauchi S."/>
            <person name="Morin E."/>
            <person name="Drula E."/>
            <person name="Courty P.E."/>
            <person name="Chicoki N."/>
            <person name="Fauchery L."/>
            <person name="Kohler A."/>
            <person name="Kuo A."/>
            <person name="LaButti K."/>
            <person name="Pangilinan J."/>
            <person name="Lipzen A."/>
            <person name="Riley R."/>
            <person name="Andreopoulos W."/>
            <person name="He G."/>
            <person name="Johnson J."/>
            <person name="Barry K.W."/>
            <person name="Grigoriev I.V."/>
            <person name="Nagy L."/>
            <person name="Hibbett D."/>
            <person name="Henrissat B."/>
            <person name="Matheny P.B."/>
            <person name="Labbe J."/>
            <person name="Martin A.F."/>
        </authorList>
    </citation>
    <scope>NUCLEOTIDE SEQUENCE</scope>
    <source>
        <strain evidence="1">BPL698</strain>
    </source>
</reference>
<gene>
    <name evidence="1" type="ORF">F5148DRAFT_1374166</name>
</gene>
<proteinExistence type="predicted"/>
<organism evidence="1 2">
    <name type="scientific">Russula earlei</name>
    <dbReference type="NCBI Taxonomy" id="71964"/>
    <lineage>
        <taxon>Eukaryota</taxon>
        <taxon>Fungi</taxon>
        <taxon>Dikarya</taxon>
        <taxon>Basidiomycota</taxon>
        <taxon>Agaricomycotina</taxon>
        <taxon>Agaricomycetes</taxon>
        <taxon>Russulales</taxon>
        <taxon>Russulaceae</taxon>
        <taxon>Russula</taxon>
    </lineage>
</organism>
<evidence type="ECO:0000313" key="2">
    <source>
        <dbReference type="Proteomes" id="UP001207468"/>
    </source>
</evidence>
<accession>A0ACC0UIE8</accession>
<sequence length="289" mass="32343">MLLPQFPLPLPPNQPPSGYGWEERDFSALSSTTAFITGIDGRDKFLGRNRCVICGVSASVVLEYAHIIGQADPETWTELRDRSWIPLETKDHPQHEPRDGLLMCVLHHRFFDAYTFFIRFFPDVQKFIFINYPDEPILRMYHGKAIALDITDRYAPFPSLFIIHEMRVRGFHPFAPPIPPMPTNLVWQDWILSDGVFDNVSGSFKRNAPSRNRNTTITAQPQPLSPLATTIAGGASSGGRTLALNADVIADILAATRAMPSWKACQVEGTSWTGTAQENIQKYVSTIGV</sequence>
<dbReference type="EMBL" id="JAGFNK010000032">
    <property type="protein sequence ID" value="KAI9510834.1"/>
    <property type="molecule type" value="Genomic_DNA"/>
</dbReference>
<evidence type="ECO:0000313" key="1">
    <source>
        <dbReference type="EMBL" id="KAI9510834.1"/>
    </source>
</evidence>